<feature type="compositionally biased region" description="Basic residues" evidence="1">
    <location>
        <begin position="478"/>
        <end position="488"/>
    </location>
</feature>
<reference evidence="4" key="1">
    <citation type="submission" date="2019-08" db="EMBL/GenBank/DDBJ databases">
        <title>The genome of the North American firefly Photinus pyralis.</title>
        <authorList>
            <consortium name="Photinus pyralis genome working group"/>
            <person name="Fallon T.R."/>
            <person name="Sander Lower S.E."/>
            <person name="Weng J.-K."/>
        </authorList>
    </citation>
    <scope>NUCLEOTIDE SEQUENCE</scope>
    <source>
        <strain evidence="4">TRF0915ILg1</strain>
        <tissue evidence="4">Whole body</tissue>
    </source>
</reference>
<dbReference type="AlphaFoldDB" id="A0A8K0CAD6"/>
<protein>
    <recommendedName>
        <fullName evidence="6">DDE-1 domain-containing protein</fullName>
    </recommendedName>
</protein>
<dbReference type="Gene3D" id="3.30.420.10">
    <property type="entry name" value="Ribonuclease H-like superfamily/Ribonuclease H"/>
    <property type="match status" value="1"/>
</dbReference>
<keyword evidence="5" id="KW-1185">Reference proteome</keyword>
<dbReference type="PANTHER" id="PTHR19303:SF74">
    <property type="entry name" value="POGO TRANSPOSABLE ELEMENT WITH KRAB DOMAIN"/>
    <property type="match status" value="1"/>
</dbReference>
<dbReference type="InterPro" id="IPR004875">
    <property type="entry name" value="DDE_SF_endonuclease_dom"/>
</dbReference>
<feature type="domain" description="DDE-1" evidence="2">
    <location>
        <begin position="189"/>
        <end position="313"/>
    </location>
</feature>
<evidence type="ECO:0000256" key="1">
    <source>
        <dbReference type="SAM" id="MobiDB-lite"/>
    </source>
</evidence>
<dbReference type="InterPro" id="IPR050863">
    <property type="entry name" value="CenT-Element_Derived"/>
</dbReference>
<feature type="region of interest" description="Disordered" evidence="1">
    <location>
        <begin position="402"/>
        <end position="438"/>
    </location>
</feature>
<dbReference type="Proteomes" id="UP000801492">
    <property type="component" value="Unassembled WGS sequence"/>
</dbReference>
<gene>
    <name evidence="4" type="ORF">ILUMI_22310</name>
</gene>
<dbReference type="OrthoDB" id="7383979at2759"/>
<dbReference type="InterPro" id="IPR036397">
    <property type="entry name" value="RNaseH_sf"/>
</dbReference>
<proteinExistence type="predicted"/>
<evidence type="ECO:0008006" key="6">
    <source>
        <dbReference type="Google" id="ProtNLM"/>
    </source>
</evidence>
<feature type="domain" description="HTH psq-type" evidence="3">
    <location>
        <begin position="62"/>
        <end position="97"/>
    </location>
</feature>
<dbReference type="Pfam" id="PF05225">
    <property type="entry name" value="HTH_psq"/>
    <property type="match status" value="1"/>
</dbReference>
<evidence type="ECO:0000313" key="5">
    <source>
        <dbReference type="Proteomes" id="UP000801492"/>
    </source>
</evidence>
<comment type="caution">
    <text evidence="4">The sequence shown here is derived from an EMBL/GenBank/DDBJ whole genome shotgun (WGS) entry which is preliminary data.</text>
</comment>
<dbReference type="EMBL" id="VTPC01090284">
    <property type="protein sequence ID" value="KAF2883865.1"/>
    <property type="molecule type" value="Genomic_DNA"/>
</dbReference>
<feature type="region of interest" description="Disordered" evidence="1">
    <location>
        <begin position="451"/>
        <end position="508"/>
    </location>
</feature>
<dbReference type="GO" id="GO:0003677">
    <property type="term" value="F:DNA binding"/>
    <property type="evidence" value="ECO:0007669"/>
    <property type="project" value="InterPro"/>
</dbReference>
<sequence length="528" mass="59412">MVLYLPAKYGTSLEYISVVKVVCVKRSDDVCRLCGLSKVKILTMVRTYKRKTTRGNIRVEVFQRAAQAVREEKISMKDAAARYGINFMTLNRYTRKSSAAGNSNNVVTVSYTLHRKVFTNDQDEELAAYVAHYNFRPPQARIRICYCQQHCHYVDETELTTVQRPSKIIATTGTKQVEAVTSAEKRQLITLALTVSASGNSIPPFLIFCRKNFKNVMLANTPPGCVGAVHSSGWMTSEKFFLFIKHFVRFARCSQEKPVLLILDNHESHLSIPVLNFCKSNGVVLFSFPPHASHKLQPLDRTVFGPLKRYFNSSADGWLKSNPGRTINIYDIPLILKEALSLALTQKNVQKGFSVTGIWPCNREAFEDDEYLPPEVTNRPINESEHDLAKLNLVESKKNDELTHLTPSLRPSTSFASSTPPLSREVSQVHQTPEDVKPYPKAAARKITGVQQEGRLRDSKRKKVSSTKKILVANSTGKQRKIAIKKIRKSESEESEDEDTKRERQIGFNVQAARSGRISLVGFSNDAA</sequence>
<accession>A0A8K0CAD6</accession>
<name>A0A8K0CAD6_IGNLU</name>
<dbReference type="InterPro" id="IPR007889">
    <property type="entry name" value="HTH_Psq"/>
</dbReference>
<dbReference type="GO" id="GO:0005634">
    <property type="term" value="C:nucleus"/>
    <property type="evidence" value="ECO:0007669"/>
    <property type="project" value="TreeGrafter"/>
</dbReference>
<evidence type="ECO:0000313" key="4">
    <source>
        <dbReference type="EMBL" id="KAF2883865.1"/>
    </source>
</evidence>
<evidence type="ECO:0000259" key="3">
    <source>
        <dbReference type="Pfam" id="PF05225"/>
    </source>
</evidence>
<organism evidence="4 5">
    <name type="scientific">Ignelater luminosus</name>
    <name type="common">Cucubano</name>
    <name type="synonym">Pyrophorus luminosus</name>
    <dbReference type="NCBI Taxonomy" id="2038154"/>
    <lineage>
        <taxon>Eukaryota</taxon>
        <taxon>Metazoa</taxon>
        <taxon>Ecdysozoa</taxon>
        <taxon>Arthropoda</taxon>
        <taxon>Hexapoda</taxon>
        <taxon>Insecta</taxon>
        <taxon>Pterygota</taxon>
        <taxon>Neoptera</taxon>
        <taxon>Endopterygota</taxon>
        <taxon>Coleoptera</taxon>
        <taxon>Polyphaga</taxon>
        <taxon>Elateriformia</taxon>
        <taxon>Elateroidea</taxon>
        <taxon>Elateridae</taxon>
        <taxon>Agrypninae</taxon>
        <taxon>Pyrophorini</taxon>
        <taxon>Ignelater</taxon>
    </lineage>
</organism>
<dbReference type="PANTHER" id="PTHR19303">
    <property type="entry name" value="TRANSPOSON"/>
    <property type="match status" value="1"/>
</dbReference>
<evidence type="ECO:0000259" key="2">
    <source>
        <dbReference type="Pfam" id="PF03184"/>
    </source>
</evidence>
<feature type="compositionally biased region" description="Polar residues" evidence="1">
    <location>
        <begin position="405"/>
        <end position="431"/>
    </location>
</feature>
<dbReference type="Pfam" id="PF03184">
    <property type="entry name" value="DDE_1"/>
    <property type="match status" value="1"/>
</dbReference>